<sequence>MKAGLASKQQALKAKTVTRKKKKEAIKSGTLTEQERRQQALEKEREQQAARDRELNRQREAANEEKAITAQVRQLIERNRISREAGDIGYNFAVGKKIKKIYVTEEIQNKLIIGQLAIVVFDEESVLIPRKVAEKIQERRPEVIALMNDKKEEQDSEEDWYADYEIPDDLMW</sequence>
<dbReference type="EMBL" id="NSIT01000163">
    <property type="protein sequence ID" value="PJE78537.1"/>
    <property type="molecule type" value="Genomic_DNA"/>
</dbReference>
<comment type="caution">
    <text evidence="2">The sequence shown here is derived from an EMBL/GenBank/DDBJ whole genome shotgun (WGS) entry which is preliminary data.</text>
</comment>
<accession>A0A2H9T5P5</accession>
<protein>
    <recommendedName>
        <fullName evidence="3">Nucleoprotein/polynucleotide-associated enzyme</fullName>
    </recommendedName>
</protein>
<name>A0A2H9T5P5_9ZZZZ</name>
<gene>
    <name evidence="2" type="ORF">CI610_02530</name>
</gene>
<feature type="compositionally biased region" description="Basic and acidic residues" evidence="1">
    <location>
        <begin position="33"/>
        <end position="63"/>
    </location>
</feature>
<feature type="region of interest" description="Disordered" evidence="1">
    <location>
        <begin position="1"/>
        <end position="63"/>
    </location>
</feature>
<dbReference type="InterPro" id="IPR018636">
    <property type="entry name" value="DUF2058"/>
</dbReference>
<dbReference type="AlphaFoldDB" id="A0A2H9T5P5"/>
<proteinExistence type="predicted"/>
<evidence type="ECO:0000256" key="1">
    <source>
        <dbReference type="SAM" id="MobiDB-lite"/>
    </source>
</evidence>
<dbReference type="Pfam" id="PF09831">
    <property type="entry name" value="DUF2058"/>
    <property type="match status" value="1"/>
</dbReference>
<organism evidence="2">
    <name type="scientific">invertebrate metagenome</name>
    <dbReference type="NCBI Taxonomy" id="1711999"/>
    <lineage>
        <taxon>unclassified sequences</taxon>
        <taxon>metagenomes</taxon>
        <taxon>organismal metagenomes</taxon>
    </lineage>
</organism>
<reference evidence="2" key="1">
    <citation type="journal article" date="2017" name="Appl. Environ. Microbiol.">
        <title>Molecular characterization of an Endozoicomonas-like organism causing infection in king scallop Pecten maximus L.</title>
        <authorList>
            <person name="Cano I."/>
            <person name="van Aerle R."/>
            <person name="Ross S."/>
            <person name="Verner-Jeffreys D.W."/>
            <person name="Paley R.K."/>
            <person name="Rimmer G."/>
            <person name="Ryder D."/>
            <person name="Hooper P."/>
            <person name="Stone D."/>
            <person name="Feist S.W."/>
        </authorList>
    </citation>
    <scope>NUCLEOTIDE SEQUENCE</scope>
</reference>
<evidence type="ECO:0000313" key="2">
    <source>
        <dbReference type="EMBL" id="PJE78537.1"/>
    </source>
</evidence>
<evidence type="ECO:0008006" key="3">
    <source>
        <dbReference type="Google" id="ProtNLM"/>
    </source>
</evidence>